<evidence type="ECO:0000313" key="15">
    <source>
        <dbReference type="EMBL" id="CDQ11651.1"/>
    </source>
</evidence>
<comment type="similarity">
    <text evidence="2 12">Belongs to the RNA methyltransferase RsmE family.</text>
</comment>
<dbReference type="Pfam" id="PF20260">
    <property type="entry name" value="PUA_4"/>
    <property type="match status" value="1"/>
</dbReference>
<dbReference type="NCBIfam" id="TIGR00046">
    <property type="entry name" value="RsmE family RNA methyltransferase"/>
    <property type="match status" value="1"/>
</dbReference>
<dbReference type="RefSeq" id="WP_035194770.1">
    <property type="nucleotide sequence ID" value="NZ_CCCS020000052.1"/>
</dbReference>
<evidence type="ECO:0000256" key="8">
    <source>
        <dbReference type="ARBA" id="ARBA00022679"/>
    </source>
</evidence>
<evidence type="ECO:0000256" key="7">
    <source>
        <dbReference type="ARBA" id="ARBA00022603"/>
    </source>
</evidence>
<reference evidence="15" key="1">
    <citation type="submission" date="2014-03" db="EMBL/GenBank/DDBJ databases">
        <authorList>
            <person name="Genoscope - CEA"/>
        </authorList>
    </citation>
    <scope>NUCLEOTIDE SEQUENCE [LARGE SCALE GENOMIC DNA]</scope>
    <source>
        <strain evidence="15">CF27</strain>
    </source>
</reference>
<evidence type="ECO:0000256" key="10">
    <source>
        <dbReference type="ARBA" id="ARBA00025699"/>
    </source>
</evidence>
<evidence type="ECO:0000256" key="11">
    <source>
        <dbReference type="ARBA" id="ARBA00047944"/>
    </source>
</evidence>
<evidence type="ECO:0000256" key="12">
    <source>
        <dbReference type="PIRNR" id="PIRNR015601"/>
    </source>
</evidence>
<dbReference type="CDD" id="cd18084">
    <property type="entry name" value="RsmE-like"/>
    <property type="match status" value="1"/>
</dbReference>
<keyword evidence="7 12" id="KW-0489">Methyltransferase</keyword>
<proteinExistence type="inferred from homology"/>
<evidence type="ECO:0000256" key="6">
    <source>
        <dbReference type="ARBA" id="ARBA00022552"/>
    </source>
</evidence>
<evidence type="ECO:0000256" key="5">
    <source>
        <dbReference type="ARBA" id="ARBA00022490"/>
    </source>
</evidence>
<organism evidence="15">
    <name type="scientific">Acidithiobacillus ferrivorans</name>
    <dbReference type="NCBI Taxonomy" id="160808"/>
    <lineage>
        <taxon>Bacteria</taxon>
        <taxon>Pseudomonadati</taxon>
        <taxon>Pseudomonadota</taxon>
        <taxon>Acidithiobacillia</taxon>
        <taxon>Acidithiobacillales</taxon>
        <taxon>Acidithiobacillaceae</taxon>
        <taxon>Acidithiobacillus</taxon>
    </lineage>
</organism>
<dbReference type="GO" id="GO:0070042">
    <property type="term" value="F:rRNA (uridine-N3-)-methyltransferase activity"/>
    <property type="evidence" value="ECO:0007669"/>
    <property type="project" value="TreeGrafter"/>
</dbReference>
<comment type="subcellular location">
    <subcellularLocation>
        <location evidence="1 12">Cytoplasm</location>
    </subcellularLocation>
</comment>
<evidence type="ECO:0000313" key="16">
    <source>
        <dbReference type="EMBL" id="SMH66064.1"/>
    </source>
</evidence>
<evidence type="ECO:0000259" key="13">
    <source>
        <dbReference type="Pfam" id="PF04452"/>
    </source>
</evidence>
<dbReference type="EMBL" id="LT841305">
    <property type="protein sequence ID" value="SMH66064.1"/>
    <property type="molecule type" value="Genomic_DNA"/>
</dbReference>
<comment type="function">
    <text evidence="10 12">Specifically methylates the N3 position of the uracil ring of uridine 1498 (m3U1498) in 16S rRNA. Acts on the fully assembled 30S ribosomal subunit.</text>
</comment>
<dbReference type="GO" id="GO:0070475">
    <property type="term" value="P:rRNA base methylation"/>
    <property type="evidence" value="ECO:0007669"/>
    <property type="project" value="TreeGrafter"/>
</dbReference>
<dbReference type="Pfam" id="PF04452">
    <property type="entry name" value="Methyltrans_RNA"/>
    <property type="match status" value="1"/>
</dbReference>
<dbReference type="InterPro" id="IPR029026">
    <property type="entry name" value="tRNA_m1G_MTases_N"/>
</dbReference>
<evidence type="ECO:0000256" key="4">
    <source>
        <dbReference type="ARBA" id="ARBA00013673"/>
    </source>
</evidence>
<dbReference type="Gene3D" id="3.40.1280.10">
    <property type="match status" value="1"/>
</dbReference>
<sequence>MPRIHLYADSNLPESGPFLLPAGPSHHLLKVLRARNAQPLTLFNGDGAVYHATLVGVSSGVALLDIAGRHLQVTLSPLAIQVFLPLTRGERWDWSLQKAVELGVRRIQPVACRHGVVQLSEARGEKRLARWRDIVIAACEQSGATTIPELAPPLALAVAWDAVRGTPLVLDPEGSARFVSIESHPGPEITLLSGPEGGLAAEEVAAARAHGFRLLRMGPRILRAETAAIAAIAVAQALWGDL</sequence>
<name>A0A060UTK4_9PROT</name>
<reference evidence="16 17" key="3">
    <citation type="submission" date="2017-03" db="EMBL/GenBank/DDBJ databases">
        <authorList>
            <person name="Regsiter A."/>
            <person name="William W."/>
        </authorList>
    </citation>
    <scope>NUCLEOTIDE SEQUENCE [LARGE SCALE GENOMIC DNA]</scope>
    <source>
        <strain evidence="16">PRJEB5721</strain>
    </source>
</reference>
<protein>
    <recommendedName>
        <fullName evidence="4 12">Ribosomal RNA small subunit methyltransferase E</fullName>
        <ecNumber evidence="3 12">2.1.1.193</ecNumber>
    </recommendedName>
</protein>
<keyword evidence="9 12" id="KW-0949">S-adenosyl-L-methionine</keyword>
<evidence type="ECO:0000313" key="17">
    <source>
        <dbReference type="Proteomes" id="UP000193925"/>
    </source>
</evidence>
<evidence type="ECO:0000256" key="1">
    <source>
        <dbReference type="ARBA" id="ARBA00004496"/>
    </source>
</evidence>
<dbReference type="GO" id="GO:0005737">
    <property type="term" value="C:cytoplasm"/>
    <property type="evidence" value="ECO:0007669"/>
    <property type="project" value="UniProtKB-SubCell"/>
</dbReference>
<evidence type="ECO:0000259" key="14">
    <source>
        <dbReference type="Pfam" id="PF20260"/>
    </source>
</evidence>
<dbReference type="Gene3D" id="2.40.240.20">
    <property type="entry name" value="Hypothetical PUA domain-like, domain 1"/>
    <property type="match status" value="1"/>
</dbReference>
<dbReference type="SUPFAM" id="SSF88697">
    <property type="entry name" value="PUA domain-like"/>
    <property type="match status" value="1"/>
</dbReference>
<dbReference type="InterPro" id="IPR029028">
    <property type="entry name" value="Alpha/beta_knot_MTases"/>
</dbReference>
<keyword evidence="17" id="KW-1185">Reference proteome</keyword>
<evidence type="ECO:0000256" key="2">
    <source>
        <dbReference type="ARBA" id="ARBA00005528"/>
    </source>
</evidence>
<feature type="domain" description="Ribosomal RNA small subunit methyltransferase E PUA-like" evidence="14">
    <location>
        <begin position="25"/>
        <end position="58"/>
    </location>
</feature>
<dbReference type="PIRSF" id="PIRSF015601">
    <property type="entry name" value="MTase_slr0722"/>
    <property type="match status" value="1"/>
</dbReference>
<keyword evidence="8 12" id="KW-0808">Transferase</keyword>
<dbReference type="PANTHER" id="PTHR30027">
    <property type="entry name" value="RIBOSOMAL RNA SMALL SUBUNIT METHYLTRANSFERASE E"/>
    <property type="match status" value="1"/>
</dbReference>
<dbReference type="EMBL" id="CCCS020000052">
    <property type="protein sequence ID" value="CDQ11651.1"/>
    <property type="molecule type" value="Genomic_DNA"/>
</dbReference>
<dbReference type="EC" id="2.1.1.193" evidence="3 12"/>
<feature type="domain" description="Ribosomal RNA small subunit methyltransferase E methyltransferase" evidence="13">
    <location>
        <begin position="76"/>
        <end position="236"/>
    </location>
</feature>
<dbReference type="NCBIfam" id="NF008692">
    <property type="entry name" value="PRK11713.1-5"/>
    <property type="match status" value="1"/>
</dbReference>
<dbReference type="InterPro" id="IPR015947">
    <property type="entry name" value="PUA-like_sf"/>
</dbReference>
<evidence type="ECO:0000256" key="3">
    <source>
        <dbReference type="ARBA" id="ARBA00012328"/>
    </source>
</evidence>
<evidence type="ECO:0000256" key="9">
    <source>
        <dbReference type="ARBA" id="ARBA00022691"/>
    </source>
</evidence>
<dbReference type="SUPFAM" id="SSF75217">
    <property type="entry name" value="alpha/beta knot"/>
    <property type="match status" value="1"/>
</dbReference>
<dbReference type="AlphaFoldDB" id="A0A060UTK4"/>
<accession>A0A060UTK4</accession>
<comment type="catalytic activity">
    <reaction evidence="11 12">
        <text>uridine(1498) in 16S rRNA + S-adenosyl-L-methionine = N(3)-methyluridine(1498) in 16S rRNA + S-adenosyl-L-homocysteine + H(+)</text>
        <dbReference type="Rhea" id="RHEA:42920"/>
        <dbReference type="Rhea" id="RHEA-COMP:10283"/>
        <dbReference type="Rhea" id="RHEA-COMP:10284"/>
        <dbReference type="ChEBI" id="CHEBI:15378"/>
        <dbReference type="ChEBI" id="CHEBI:57856"/>
        <dbReference type="ChEBI" id="CHEBI:59789"/>
        <dbReference type="ChEBI" id="CHEBI:65315"/>
        <dbReference type="ChEBI" id="CHEBI:74502"/>
        <dbReference type="EC" id="2.1.1.193"/>
    </reaction>
</comment>
<dbReference type="Proteomes" id="UP000193925">
    <property type="component" value="Chromosome AFERRI"/>
</dbReference>
<dbReference type="InterPro" id="IPR006700">
    <property type="entry name" value="RsmE"/>
</dbReference>
<keyword evidence="5 12" id="KW-0963">Cytoplasm</keyword>
<dbReference type="PANTHER" id="PTHR30027:SF3">
    <property type="entry name" value="16S RRNA (URACIL(1498)-N(3))-METHYLTRANSFERASE"/>
    <property type="match status" value="1"/>
</dbReference>
<keyword evidence="6 12" id="KW-0698">rRNA processing</keyword>
<gene>
    <name evidence="16" type="ORF">AFERRI_20853</name>
    <name evidence="15" type="ORF">AFERRI_560200</name>
</gene>
<reference evidence="15" key="2">
    <citation type="submission" date="2014-07" db="EMBL/GenBank/DDBJ databases">
        <title>Initial genome analysis of the psychrotolerant acidophile Acidithiobacillus ferrivorans CF27: insights into iron and sulfur oxidation pathways and into biofilm formation.</title>
        <authorList>
            <person name="Talla E."/>
            <person name="Hedrich S."/>
            <person name="Mangenot S."/>
            <person name="Ji B."/>
            <person name="Johnson D.B."/>
            <person name="Barbe V."/>
            <person name="Bonnefoy V."/>
        </authorList>
    </citation>
    <scope>NUCLEOTIDE SEQUENCE [LARGE SCALE GENOMIC DNA]</scope>
    <source>
        <strain evidence="15">CF27</strain>
    </source>
</reference>
<dbReference type="InterPro" id="IPR046886">
    <property type="entry name" value="RsmE_MTase_dom"/>
</dbReference>
<dbReference type="InterPro" id="IPR046887">
    <property type="entry name" value="RsmE_PUA-like"/>
</dbReference>